<dbReference type="Gene3D" id="2.120.10.70">
    <property type="entry name" value="Fucose-specific lectin"/>
    <property type="match status" value="1"/>
</dbReference>
<protein>
    <recommendedName>
        <fullName evidence="1">PLL-like beta propeller domain-containing protein</fullName>
    </recommendedName>
</protein>
<accession>A0A1Y1ZLP6</accession>
<evidence type="ECO:0000259" key="1">
    <source>
        <dbReference type="Pfam" id="PF26607"/>
    </source>
</evidence>
<dbReference type="Pfam" id="PF26607">
    <property type="entry name" value="DUF8189"/>
    <property type="match status" value="1"/>
</dbReference>
<keyword evidence="3" id="KW-1185">Reference proteome</keyword>
<gene>
    <name evidence="2" type="ORF">BCR34DRAFT_664560</name>
</gene>
<evidence type="ECO:0000313" key="3">
    <source>
        <dbReference type="Proteomes" id="UP000193144"/>
    </source>
</evidence>
<dbReference type="AlphaFoldDB" id="A0A1Y1ZLP6"/>
<sequence length="249" mass="27965">MAEASLESVNVPNPLSLGGKTTHAPLVLSMSDKDIDVFHIGLAGKLYRSSRTGDFKAGFSGWSNISSTLISSMTGVSCGTNRMDIFAIASETNYLLHKLIDPRDHDFEVVKVDGKPITMLGEITAATFENDTNPNLFVFYRNENNWASMVYWTKARGWRAPRLEQEWEIRISGAPRVVTYRQTDNSYIIDVFVRDLKNQVHTKWLDFFGLGQHRSWQLLPLGSLPSTHPTGRNTVGTFHLLTVKCTVIK</sequence>
<reference evidence="2 3" key="1">
    <citation type="submission" date="2016-07" db="EMBL/GenBank/DDBJ databases">
        <title>Pervasive Adenine N6-methylation of Active Genes in Fungi.</title>
        <authorList>
            <consortium name="DOE Joint Genome Institute"/>
            <person name="Mondo S.J."/>
            <person name="Dannebaum R.O."/>
            <person name="Kuo R.C."/>
            <person name="Labutti K."/>
            <person name="Haridas S."/>
            <person name="Kuo A."/>
            <person name="Salamov A."/>
            <person name="Ahrendt S.R."/>
            <person name="Lipzen A."/>
            <person name="Sullivan W."/>
            <person name="Andreopoulos W.B."/>
            <person name="Clum A."/>
            <person name="Lindquist E."/>
            <person name="Daum C."/>
            <person name="Ramamoorthy G.K."/>
            <person name="Gryganskyi A."/>
            <person name="Culley D."/>
            <person name="Magnuson J.K."/>
            <person name="James T.Y."/>
            <person name="O'Malley M.A."/>
            <person name="Stajich J.E."/>
            <person name="Spatafora J.W."/>
            <person name="Visel A."/>
            <person name="Grigoriev I.V."/>
        </authorList>
    </citation>
    <scope>NUCLEOTIDE SEQUENCE [LARGE SCALE GENOMIC DNA]</scope>
    <source>
        <strain evidence="2 3">CBS 115471</strain>
    </source>
</reference>
<evidence type="ECO:0000313" key="2">
    <source>
        <dbReference type="EMBL" id="ORY11104.1"/>
    </source>
</evidence>
<organism evidence="2 3">
    <name type="scientific">Clohesyomyces aquaticus</name>
    <dbReference type="NCBI Taxonomy" id="1231657"/>
    <lineage>
        <taxon>Eukaryota</taxon>
        <taxon>Fungi</taxon>
        <taxon>Dikarya</taxon>
        <taxon>Ascomycota</taxon>
        <taxon>Pezizomycotina</taxon>
        <taxon>Dothideomycetes</taxon>
        <taxon>Pleosporomycetidae</taxon>
        <taxon>Pleosporales</taxon>
        <taxon>Lindgomycetaceae</taxon>
        <taxon>Clohesyomyces</taxon>
    </lineage>
</organism>
<dbReference type="InterPro" id="IPR058502">
    <property type="entry name" value="PLL-like_beta-prop"/>
</dbReference>
<comment type="caution">
    <text evidence="2">The sequence shown here is derived from an EMBL/GenBank/DDBJ whole genome shotgun (WGS) entry which is preliminary data.</text>
</comment>
<dbReference type="OrthoDB" id="406838at2759"/>
<proteinExistence type="predicted"/>
<dbReference type="EMBL" id="MCFA01000064">
    <property type="protein sequence ID" value="ORY11104.1"/>
    <property type="molecule type" value="Genomic_DNA"/>
</dbReference>
<dbReference type="Proteomes" id="UP000193144">
    <property type="component" value="Unassembled WGS sequence"/>
</dbReference>
<feature type="domain" description="PLL-like beta propeller" evidence="1">
    <location>
        <begin position="12"/>
        <end position="158"/>
    </location>
</feature>
<dbReference type="SUPFAM" id="SSF89372">
    <property type="entry name" value="Fucose-specific lectin"/>
    <property type="match status" value="1"/>
</dbReference>
<name>A0A1Y1ZLP6_9PLEO</name>